<dbReference type="Proteomes" id="UP000230683">
    <property type="component" value="Unassembled WGS sequence"/>
</dbReference>
<dbReference type="PROSITE" id="PS50076">
    <property type="entry name" value="DNAJ_2"/>
    <property type="match status" value="1"/>
</dbReference>
<feature type="non-terminal residue" evidence="3">
    <location>
        <position position="1"/>
    </location>
</feature>
<dbReference type="GO" id="GO:0042026">
    <property type="term" value="P:protein refolding"/>
    <property type="evidence" value="ECO:0007669"/>
    <property type="project" value="TreeGrafter"/>
</dbReference>
<dbReference type="SMART" id="SM00271">
    <property type="entry name" value="DnaJ"/>
    <property type="match status" value="1"/>
</dbReference>
<dbReference type="CDD" id="cd10747">
    <property type="entry name" value="DnaJ_C"/>
    <property type="match status" value="1"/>
</dbReference>
<dbReference type="AlphaFoldDB" id="A0A2M7X344"/>
<dbReference type="CDD" id="cd06257">
    <property type="entry name" value="DnaJ"/>
    <property type="match status" value="1"/>
</dbReference>
<dbReference type="InterPro" id="IPR001623">
    <property type="entry name" value="DnaJ_domain"/>
</dbReference>
<protein>
    <submittedName>
        <fullName evidence="3">Molecular chaperone DnaJ</fullName>
    </submittedName>
</protein>
<keyword evidence="1" id="KW-0143">Chaperone</keyword>
<dbReference type="SUPFAM" id="SSF46565">
    <property type="entry name" value="Chaperone J-domain"/>
    <property type="match status" value="1"/>
</dbReference>
<dbReference type="SUPFAM" id="SSF49493">
    <property type="entry name" value="HSP40/DnaJ peptide-binding domain"/>
    <property type="match status" value="2"/>
</dbReference>
<dbReference type="Gene3D" id="1.10.287.110">
    <property type="entry name" value="DnaJ domain"/>
    <property type="match status" value="1"/>
</dbReference>
<reference evidence="4" key="1">
    <citation type="submission" date="2017-09" db="EMBL/GenBank/DDBJ databases">
        <title>Depth-based differentiation of microbial function through sediment-hosted aquifers and enrichment of novel symbionts in the deep terrestrial subsurface.</title>
        <authorList>
            <person name="Probst A.J."/>
            <person name="Ladd B."/>
            <person name="Jarett J.K."/>
            <person name="Geller-Mcgrath D.E."/>
            <person name="Sieber C.M.K."/>
            <person name="Emerson J.B."/>
            <person name="Anantharaman K."/>
            <person name="Thomas B.C."/>
            <person name="Malmstrom R."/>
            <person name="Stieglmeier M."/>
            <person name="Klingl A."/>
            <person name="Woyke T."/>
            <person name="Ryan C.M."/>
            <person name="Banfield J.F."/>
        </authorList>
    </citation>
    <scope>NUCLEOTIDE SEQUENCE [LARGE SCALE GENOMIC DNA]</scope>
</reference>
<dbReference type="PANTHER" id="PTHR43096">
    <property type="entry name" value="DNAJ HOMOLOG 1, MITOCHONDRIAL-RELATED"/>
    <property type="match status" value="1"/>
</dbReference>
<evidence type="ECO:0000313" key="3">
    <source>
        <dbReference type="EMBL" id="PJA40577.1"/>
    </source>
</evidence>
<dbReference type="GO" id="GO:0005737">
    <property type="term" value="C:cytoplasm"/>
    <property type="evidence" value="ECO:0007669"/>
    <property type="project" value="TreeGrafter"/>
</dbReference>
<name>A0A2M7X344_UNCKA</name>
<dbReference type="InterPro" id="IPR036869">
    <property type="entry name" value="J_dom_sf"/>
</dbReference>
<sequence length="283" mass="30892">GSSDAEIKKSYRKLAREWHPDVAKDKPNAETKFKEINEAYQILGNKEKREKYDQFGSAAFEGGAAGSSGNPFTNSQGPFNWSYSSGGNQGFDDPFDIFEQVFGFRGFGGGQRKGRNVRYAMSVDFVDSIKGFEQTINVDGHKLKVKLPPGVNDGTQVKFAGKGESLGKGMPSGDLYIVIQIKPHPKFARQGLDTFSIKELSIAEATLGGSVSVDVVDPSSRSGFSEKKVKIPAGTQPGVQIRLRGQGMQNPNGLGRGNHYITVKVIIPNKLNRQQKDALKELF</sequence>
<dbReference type="Gene3D" id="2.60.260.20">
    <property type="entry name" value="Urease metallochaperone UreE, N-terminal domain"/>
    <property type="match status" value="2"/>
</dbReference>
<dbReference type="InterPro" id="IPR008971">
    <property type="entry name" value="HSP40/DnaJ_pept-bd"/>
</dbReference>
<organism evidence="3 4">
    <name type="scientific">candidate division WWE3 bacterium CG_4_9_14_3_um_filter_34_6</name>
    <dbReference type="NCBI Taxonomy" id="1975079"/>
    <lineage>
        <taxon>Bacteria</taxon>
        <taxon>Katanobacteria</taxon>
    </lineage>
</organism>
<evidence type="ECO:0000259" key="2">
    <source>
        <dbReference type="PROSITE" id="PS50076"/>
    </source>
</evidence>
<dbReference type="PROSITE" id="PS00636">
    <property type="entry name" value="DNAJ_1"/>
    <property type="match status" value="1"/>
</dbReference>
<evidence type="ECO:0000313" key="4">
    <source>
        <dbReference type="Proteomes" id="UP000230683"/>
    </source>
</evidence>
<dbReference type="Pfam" id="PF00226">
    <property type="entry name" value="DnaJ"/>
    <property type="match status" value="1"/>
</dbReference>
<feature type="domain" description="J" evidence="2">
    <location>
        <begin position="1"/>
        <end position="56"/>
    </location>
</feature>
<dbReference type="PRINTS" id="PR00625">
    <property type="entry name" value="JDOMAIN"/>
</dbReference>
<dbReference type="PANTHER" id="PTHR43096:SF52">
    <property type="entry name" value="DNAJ HOMOLOG 1, MITOCHONDRIAL-RELATED"/>
    <property type="match status" value="1"/>
</dbReference>
<comment type="caution">
    <text evidence="3">The sequence shown here is derived from an EMBL/GenBank/DDBJ whole genome shotgun (WGS) entry which is preliminary data.</text>
</comment>
<dbReference type="InterPro" id="IPR018253">
    <property type="entry name" value="DnaJ_domain_CS"/>
</dbReference>
<dbReference type="InterPro" id="IPR002939">
    <property type="entry name" value="DnaJ_C"/>
</dbReference>
<dbReference type="Pfam" id="PF01556">
    <property type="entry name" value="DnaJ_C"/>
    <property type="match status" value="1"/>
</dbReference>
<dbReference type="EMBL" id="PFWY01000089">
    <property type="protein sequence ID" value="PJA40577.1"/>
    <property type="molecule type" value="Genomic_DNA"/>
</dbReference>
<dbReference type="GO" id="GO:0051082">
    <property type="term" value="F:unfolded protein binding"/>
    <property type="evidence" value="ECO:0007669"/>
    <property type="project" value="InterPro"/>
</dbReference>
<evidence type="ECO:0000256" key="1">
    <source>
        <dbReference type="ARBA" id="ARBA00023186"/>
    </source>
</evidence>
<accession>A0A2M7X344</accession>
<gene>
    <name evidence="3" type="ORF">CO178_02005</name>
</gene>
<proteinExistence type="predicted"/>